<dbReference type="InterPro" id="IPR005119">
    <property type="entry name" value="LysR_subst-bd"/>
</dbReference>
<sequence>MAGFRSEYPGIRLRLVEEGGKIVERLLSESKLDLGFVVLPVDEQAFETLTLAERRLFFGGEGGSSARSERIRAAVGFKRGAVYYVQKKASPSTIA</sequence>
<dbReference type="Pfam" id="PF03466">
    <property type="entry name" value="LysR_substrate"/>
    <property type="match status" value="1"/>
</dbReference>
<dbReference type="EMBL" id="JAPDHZ010000004">
    <property type="protein sequence ID" value="MDG0793805.1"/>
    <property type="molecule type" value="Genomic_DNA"/>
</dbReference>
<evidence type="ECO:0000259" key="1">
    <source>
        <dbReference type="Pfam" id="PF03466"/>
    </source>
</evidence>
<dbReference type="Proteomes" id="UP001153387">
    <property type="component" value="Unassembled WGS sequence"/>
</dbReference>
<organism evidence="2 3">
    <name type="scientific">Cohnella ginsengisoli</name>
    <dbReference type="NCBI Taxonomy" id="425004"/>
    <lineage>
        <taxon>Bacteria</taxon>
        <taxon>Bacillati</taxon>
        <taxon>Bacillota</taxon>
        <taxon>Bacilli</taxon>
        <taxon>Bacillales</taxon>
        <taxon>Paenibacillaceae</taxon>
        <taxon>Cohnella</taxon>
    </lineage>
</organism>
<evidence type="ECO:0000313" key="2">
    <source>
        <dbReference type="EMBL" id="MDG0793805.1"/>
    </source>
</evidence>
<protein>
    <submittedName>
        <fullName evidence="2">LysR substrate-binding domain-containing protein</fullName>
    </submittedName>
</protein>
<feature type="domain" description="LysR substrate-binding" evidence="1">
    <location>
        <begin position="1"/>
        <end position="57"/>
    </location>
</feature>
<proteinExistence type="predicted"/>
<evidence type="ECO:0000313" key="3">
    <source>
        <dbReference type="Proteomes" id="UP001153387"/>
    </source>
</evidence>
<name>A0A9X4QQK0_9BACL</name>
<accession>A0A9X4QQK0</accession>
<dbReference type="Gene3D" id="3.40.190.290">
    <property type="match status" value="1"/>
</dbReference>
<dbReference type="SUPFAM" id="SSF53850">
    <property type="entry name" value="Periplasmic binding protein-like II"/>
    <property type="match status" value="1"/>
</dbReference>
<dbReference type="AlphaFoldDB" id="A0A9X4QQK0"/>
<comment type="caution">
    <text evidence="2">The sequence shown here is derived from an EMBL/GenBank/DDBJ whole genome shotgun (WGS) entry which is preliminary data.</text>
</comment>
<reference evidence="2 3" key="1">
    <citation type="submission" date="2022-10" db="EMBL/GenBank/DDBJ databases">
        <title>Comparative genomic analysis of Cohnella hashimotonis sp. nov., isolated from the International Space Station.</title>
        <authorList>
            <person name="Simpson A."/>
            <person name="Venkateswaran K."/>
        </authorList>
    </citation>
    <scope>NUCLEOTIDE SEQUENCE [LARGE SCALE GENOMIC DNA]</scope>
    <source>
        <strain evidence="2 3">DSM 18997</strain>
    </source>
</reference>
<gene>
    <name evidence="2" type="ORF">OMP38_25510</name>
</gene>
<keyword evidence="3" id="KW-1185">Reference proteome</keyword>